<feature type="domain" description="Duffy-binding-like" evidence="3">
    <location>
        <begin position="594"/>
        <end position="735"/>
    </location>
</feature>
<feature type="region of interest" description="Disordered" evidence="2">
    <location>
        <begin position="1026"/>
        <end position="1045"/>
    </location>
</feature>
<evidence type="ECO:0000259" key="6">
    <source>
        <dbReference type="Pfam" id="PF15447"/>
    </source>
</evidence>
<feature type="region of interest" description="Disordered" evidence="2">
    <location>
        <begin position="729"/>
        <end position="822"/>
    </location>
</feature>
<dbReference type="InterPro" id="IPR004258">
    <property type="entry name" value="DBL"/>
</dbReference>
<reference evidence="9 10" key="1">
    <citation type="submission" date="2013-02" db="EMBL/GenBank/DDBJ databases">
        <title>The Genome Sequence of Plasmodium falciparum UGT5.1.</title>
        <authorList>
            <consortium name="The Broad Institute Genome Sequencing Platform"/>
            <consortium name="The Broad Institute Genome Sequencing Center for Infectious Disease"/>
            <person name="Neafsey D."/>
            <person name="Cheeseman I."/>
            <person name="Volkman S."/>
            <person name="Adams J."/>
            <person name="Walker B."/>
            <person name="Young S.K."/>
            <person name="Zeng Q."/>
            <person name="Gargeya S."/>
            <person name="Fitzgerald M."/>
            <person name="Haas B."/>
            <person name="Abouelleil A."/>
            <person name="Alvarado L."/>
            <person name="Arachchi H.M."/>
            <person name="Berlin A.M."/>
            <person name="Chapman S.B."/>
            <person name="Dewar J."/>
            <person name="Goldberg J."/>
            <person name="Griggs A."/>
            <person name="Gujja S."/>
            <person name="Hansen M."/>
            <person name="Howarth C."/>
            <person name="Imamovic A."/>
            <person name="Larimer J."/>
            <person name="McCowan C."/>
            <person name="Murphy C."/>
            <person name="Neiman D."/>
            <person name="Pearson M."/>
            <person name="Priest M."/>
            <person name="Roberts A."/>
            <person name="Saif S."/>
            <person name="Shea T."/>
            <person name="Sisk P."/>
            <person name="Sykes S."/>
            <person name="Wortman J."/>
            <person name="Nusbaum C."/>
            <person name="Birren B."/>
        </authorList>
    </citation>
    <scope>NUCLEOTIDE SEQUENCE [LARGE SCALE GENOMIC DNA]</scope>
    <source>
        <strain evidence="9 10">UGT5.1</strain>
    </source>
</reference>
<evidence type="ECO:0000256" key="1">
    <source>
        <dbReference type="SAM" id="Coils"/>
    </source>
</evidence>
<feature type="compositionally biased region" description="Pro residues" evidence="2">
    <location>
        <begin position="1697"/>
        <end position="1713"/>
    </location>
</feature>
<evidence type="ECO:0000313" key="10">
    <source>
        <dbReference type="Proteomes" id="UP000030697"/>
    </source>
</evidence>
<feature type="region of interest" description="Disordered" evidence="2">
    <location>
        <begin position="1606"/>
        <end position="1718"/>
    </location>
</feature>
<dbReference type="GO" id="GO:0016020">
    <property type="term" value="C:membrane"/>
    <property type="evidence" value="ECO:0007669"/>
    <property type="project" value="InterPro"/>
</dbReference>
<evidence type="ECO:0000259" key="8">
    <source>
        <dbReference type="Pfam" id="PF22672"/>
    </source>
</evidence>
<sequence length="2028" mass="230545">MAPPPQGSRQGGKEKEEDKYKNAKDAKHLLDRIGEKIQDIAHSAALRRSNSELQGILSEATYSRNPSGQETPSKPCELEYEYHTNVTSNVVDPCKKRSGKRLSEVHRGECDNRKIRDSEKKNNVGACAPYRRLHVCDRNLEQIDPAKITTTHNLLVDVCLAAKFEGQSIRGYYPQYDEQYPGSGSDFPMCTMLARSFADIGDIVRGKDLYRRDNKKDKLQEQLKKYFKNIYDNLNGAQKHYGDDENYYKLREDWWALNRQEIWKALTCESGGGRYFRETCAGGTSPTDDKCRCVSGDPPTYFDYVPQYLRWFQEWAEDFCRKRKKKIENAIKNCRGDSGKERYCDLNGFDCTKTARGENKRFSNDECYKCSVACNPFVPWIDNQQKEFDKQKNKYQNEISSNSRRKRSIGSDTYKGYDEQFYNELRSDYGNVETFLEKLSNEGICGSKPQVVTEKADAANFTKGNVDKTFCRTEYCKACPWCGVERNGNKWEDKELGCEKTKTYDRDNITDIPILTPEEGQSGILDKYKKFCDSVKNTANGATPTANGGGQIKKWECHYEKNNEDDGNGDSDNCILGDWQNVKEEDKIMSYYSFFYGSIIDMLNESIEWRTELDKCLKKYSKTCKSRCHDKCKCYKNWITQKKKELDGIKDHFRKQGDIVNPEDRDISCKYILNVSFLEDIEEAYTDKQQLQKIKNRLENKMDKEYKAERTKTAIDDVLQEEEQFAETCKNCQETQPQQPTGDGDVRSGTPTQPRSKEDVDKNVEEEEEEEEEEEDQSDEEDGSKEEVGEQDAVVDEESEETVEVEEEGEGDVEVQGGSDDVVEKTVAKTTTPPDVCKIVGDALTIDNLEKACPTKYVNGREKFPNWKCIPTNTNDVATSDKGAPRRSRRDTEGATASSSDATTGGLCIPPRRRRLYVGKLTQWASPSGDGNTQVTPQAGDEATKRSTSPQAGGGSESPSDGKPASHPNSHPTPSTASQAQSHPLLTAFVESAAIETFFLWHRYKKEWESRHATPEVGAATGVQLLDGGRLSDGDPSNPANLQSGTIPPSFLRQMFYTLGDYRDICVGNTDVVIKGSSGDKEIAQREEKIKGAISSYFSNSVKTPSTSGNDAKTWWNTHGPDIWNGMICALTHKTDNPPEVDDDVKGQLFESGTPKTQYQYQTAKLEEEISGPKTFTPKTAPASSGDNTPLTDFISRPPYFRYLEEWGETFCRQRTRMLKQLEKVCRSGKPGKEHCSGDGHVCTDGERRYNNMFADFLCSGCYEQCRKYRKWIDIKFEEFHNQKNKYEKELQKLSTSSNNGGGDNTCCTEIKEKKTAPEFLKVLYHCKDGEGDKEKGNELDFDKPLETFSRSTYCKTCPLNGVNCTGDNCNEIKVNGITWEKVLDGKTENNQNTTRINVHMIDRRGPFIDKNSEKSFKHSYLFKGLRNQKWECKVINNDTDVCKLDKFDQEVDLNPYTTFKVLLHYWLEDFIEGYYILKKRKVFEQCKENGGNKCSEESKKNCACVKEWVDKKKNEWGKIQEHFKNREQEYGKGNDIKSKVKMFLEKLQHRTELNKIMKPCGGLTAFEESCGLNGDKPSQKKDGKDNDLVLCLIDRLEKKIEQCKKNHAQNGDQPTKTPCHTPSPSGENSTLDVDEEDPENKVGKPAICGNVDTTEPVKEEDEEECNPADNSDEKKDEKKEEPEQTAEVENGAAGPSGPPAPPRPEPPAAPPKPEVEPPLKTALVTSTLAWSVGIGFAAEQPNDVSNDYSSGDIPMNTEPNTLYFDKPDEKPFITSIHDRNLLNGEEYNYDMSTNSMDDIPINRDNNVYSGIDLINDSLNSGNQHIDIYDELLKRKENELFGTNHVKQTTINRFAKPARDDPLHNQLELFHKWLDRHRDMCEKWENDNERLAKLKEEWENETHSGDINSGIPSGNHVLNTDVSIQIHMDNPKTTNEFTYVDSNPNQVDDTYVDSNPDNSSMDTILEDLEKYNEPYYDVQDDIYYDVNDHDTSTVDTNAMDIPSKVQIEMDVNTKLVKEKYPIGDVWDI</sequence>
<dbReference type="Gene3D" id="1.10.1900.40">
    <property type="entry name" value="Acidic terminal segments, variant surface antigen of PfEMP1"/>
    <property type="match status" value="1"/>
</dbReference>
<dbReference type="Pfam" id="PF15445">
    <property type="entry name" value="ATS"/>
    <property type="match status" value="1"/>
</dbReference>
<dbReference type="Pfam" id="PF05424">
    <property type="entry name" value="Duffy_binding"/>
    <property type="match status" value="2"/>
</dbReference>
<feature type="compositionally biased region" description="Basic and acidic residues" evidence="2">
    <location>
        <begin position="11"/>
        <end position="27"/>
    </location>
</feature>
<accession>W7JEE9</accession>
<dbReference type="Pfam" id="PF22672">
    <property type="entry name" value="DBL_C"/>
    <property type="match status" value="2"/>
</dbReference>
<feature type="domain" description="Cysteine-rich interdomain region 1 gamma" evidence="7">
    <location>
        <begin position="1394"/>
        <end position="1447"/>
    </location>
</feature>
<dbReference type="Pfam" id="PF15447">
    <property type="entry name" value="NTS"/>
    <property type="match status" value="1"/>
</dbReference>
<dbReference type="FunFam" id="1.20.58.830:FF:000003">
    <property type="entry name" value="Erythrocyte membrane protein 1, PfEMP1"/>
    <property type="match status" value="1"/>
</dbReference>
<feature type="region of interest" description="Disordered" evidence="2">
    <location>
        <begin position="1"/>
        <end position="27"/>
    </location>
</feature>
<evidence type="ECO:0000259" key="5">
    <source>
        <dbReference type="Pfam" id="PF15445"/>
    </source>
</evidence>
<dbReference type="GO" id="GO:0046789">
    <property type="term" value="F:host cell surface receptor binding"/>
    <property type="evidence" value="ECO:0007669"/>
    <property type="project" value="InterPro"/>
</dbReference>
<dbReference type="InterPro" id="IPR008602">
    <property type="entry name" value="Duffy-antigen-binding"/>
</dbReference>
<feature type="region of interest" description="Disordered" evidence="2">
    <location>
        <begin position="922"/>
        <end position="981"/>
    </location>
</feature>
<proteinExistence type="predicted"/>
<feature type="domain" description="Duffy-binding-like" evidence="8">
    <location>
        <begin position="1206"/>
        <end position="1352"/>
    </location>
</feature>
<evidence type="ECO:0008006" key="11">
    <source>
        <dbReference type="Google" id="ProtNLM"/>
    </source>
</evidence>
<dbReference type="FunFam" id="1.20.58.830:FF:000002">
    <property type="entry name" value="Erythrocyte membrane protein 1, PfEMP1"/>
    <property type="match status" value="1"/>
</dbReference>
<feature type="compositionally biased region" description="Polar residues" evidence="2">
    <location>
        <begin position="967"/>
        <end position="981"/>
    </location>
</feature>
<dbReference type="InterPro" id="IPR029210">
    <property type="entry name" value="PfEMP1_NTS"/>
</dbReference>
<feature type="compositionally biased region" description="Polar residues" evidence="2">
    <location>
        <begin position="730"/>
        <end position="741"/>
    </location>
</feature>
<evidence type="ECO:0000256" key="2">
    <source>
        <dbReference type="SAM" id="MobiDB-lite"/>
    </source>
</evidence>
<gene>
    <name evidence="9" type="ORF">C923_02031</name>
</gene>
<organism evidence="9 10">
    <name type="scientific">Plasmodium falciparum UGT5.1</name>
    <dbReference type="NCBI Taxonomy" id="1237627"/>
    <lineage>
        <taxon>Eukaryota</taxon>
        <taxon>Sar</taxon>
        <taxon>Alveolata</taxon>
        <taxon>Apicomplexa</taxon>
        <taxon>Aconoidasida</taxon>
        <taxon>Haemosporida</taxon>
        <taxon>Plasmodiidae</taxon>
        <taxon>Plasmodium</taxon>
        <taxon>Plasmodium (Laverania)</taxon>
    </lineage>
</organism>
<dbReference type="InterPro" id="IPR041480">
    <property type="entry name" value="CIDR1_gamma"/>
</dbReference>
<protein>
    <recommendedName>
        <fullName evidence="11">Duffy-binding-like domain-containing protein</fullName>
    </recommendedName>
</protein>
<dbReference type="Proteomes" id="UP000030697">
    <property type="component" value="Unassembled WGS sequence"/>
</dbReference>
<feature type="coiled-coil region" evidence="1">
    <location>
        <begin position="681"/>
        <end position="708"/>
    </location>
</feature>
<dbReference type="InterPro" id="IPR042202">
    <property type="entry name" value="Duffy-ag-bd_sf"/>
</dbReference>
<dbReference type="Gene3D" id="1.20.1310.20">
    <property type="entry name" value="Duffy-antigen binding domain"/>
    <property type="match status" value="2"/>
</dbReference>
<evidence type="ECO:0000259" key="4">
    <source>
        <dbReference type="Pfam" id="PF05424"/>
    </source>
</evidence>
<dbReference type="EMBL" id="KE124509">
    <property type="protein sequence ID" value="EWC77302.1"/>
    <property type="molecule type" value="Genomic_DNA"/>
</dbReference>
<dbReference type="Gene3D" id="1.20.58.830">
    <property type="match status" value="3"/>
</dbReference>
<dbReference type="SUPFAM" id="SSF140924">
    <property type="entry name" value="Duffy binding domain-like"/>
    <property type="match status" value="4"/>
</dbReference>
<feature type="compositionally biased region" description="Polar residues" evidence="2">
    <location>
        <begin position="923"/>
        <end position="937"/>
    </location>
</feature>
<feature type="domain" description="Plasmodium falciparum erythrocyte membrane protein-1 N-terminal segment" evidence="6">
    <location>
        <begin position="25"/>
        <end position="61"/>
    </location>
</feature>
<dbReference type="FunFam" id="1.20.58.1930:FF:000001">
    <property type="entry name" value="Erythrocyte membrane protein 1, PfEMP1"/>
    <property type="match status" value="1"/>
</dbReference>
<feature type="coiled-coil region" evidence="1">
    <location>
        <begin position="1874"/>
        <end position="1901"/>
    </location>
</feature>
<feature type="domain" description="Duffy-antigen binding" evidence="4">
    <location>
        <begin position="906"/>
        <end position="1154"/>
    </location>
</feature>
<dbReference type="Gene3D" id="1.20.58.1930">
    <property type="match status" value="1"/>
</dbReference>
<keyword evidence="1" id="KW-0175">Coiled coil</keyword>
<evidence type="ECO:0000259" key="3">
    <source>
        <dbReference type="Pfam" id="PF03011"/>
    </source>
</evidence>
<feature type="domain" description="Duffy-binding-like" evidence="3">
    <location>
        <begin position="1463"/>
        <end position="1611"/>
    </location>
</feature>
<dbReference type="InterPro" id="IPR029211">
    <property type="entry name" value="PfEMP1_ATS"/>
</dbReference>
<feature type="domain" description="Duffy-binding-like" evidence="8">
    <location>
        <begin position="314"/>
        <end position="474"/>
    </location>
</feature>
<dbReference type="FunFam" id="1.10.1900.40:FF:000001">
    <property type="entry name" value="Erythrocyte membrane protein 1"/>
    <property type="match status" value="1"/>
</dbReference>
<dbReference type="InterPro" id="IPR044932">
    <property type="entry name" value="PfEMP1_ATS_sf"/>
</dbReference>
<evidence type="ECO:0000313" key="9">
    <source>
        <dbReference type="EMBL" id="EWC77302.1"/>
    </source>
</evidence>
<name>W7JEE9_PLAFA</name>
<feature type="region of interest" description="Disordered" evidence="2">
    <location>
        <begin position="862"/>
        <end position="909"/>
    </location>
</feature>
<feature type="domain" description="Duffy-antigen binding" evidence="4">
    <location>
        <begin position="125"/>
        <end position="310"/>
    </location>
</feature>
<feature type="compositionally biased region" description="Acidic residues" evidence="2">
    <location>
        <begin position="764"/>
        <end position="813"/>
    </location>
</feature>
<feature type="domain" description="Plasmodium falciparum erythrocyte membrane protein 1 acidic terminal segment" evidence="5">
    <location>
        <begin position="1740"/>
        <end position="2028"/>
    </location>
</feature>
<dbReference type="Pfam" id="PF18562">
    <property type="entry name" value="CIDR1_gamma"/>
    <property type="match status" value="1"/>
</dbReference>
<feature type="compositionally biased region" description="Basic and acidic residues" evidence="2">
    <location>
        <begin position="1672"/>
        <end position="1683"/>
    </location>
</feature>
<dbReference type="InterPro" id="IPR054595">
    <property type="entry name" value="DBL_C"/>
</dbReference>
<dbReference type="Pfam" id="PF03011">
    <property type="entry name" value="PFEMP"/>
    <property type="match status" value="2"/>
</dbReference>
<feature type="compositionally biased region" description="Polar residues" evidence="2">
    <location>
        <begin position="1609"/>
        <end position="1632"/>
    </location>
</feature>
<evidence type="ECO:0000259" key="7">
    <source>
        <dbReference type="Pfam" id="PF18562"/>
    </source>
</evidence>